<keyword evidence="2" id="KW-1185">Reference proteome</keyword>
<dbReference type="Proteomes" id="UP000050761">
    <property type="component" value="Unassembled WGS sequence"/>
</dbReference>
<gene>
    <name evidence="1" type="ORF">HPBE_LOCUS12920</name>
</gene>
<proteinExistence type="predicted"/>
<dbReference type="AlphaFoldDB" id="A0A183FWS0"/>
<evidence type="ECO:0000313" key="1">
    <source>
        <dbReference type="EMBL" id="VDO94141.1"/>
    </source>
</evidence>
<reference evidence="1 2" key="1">
    <citation type="submission" date="2018-11" db="EMBL/GenBank/DDBJ databases">
        <authorList>
            <consortium name="Pathogen Informatics"/>
        </authorList>
    </citation>
    <scope>NUCLEOTIDE SEQUENCE [LARGE SCALE GENOMIC DNA]</scope>
</reference>
<dbReference type="EMBL" id="UZAH01027690">
    <property type="protein sequence ID" value="VDO94141.1"/>
    <property type="molecule type" value="Genomic_DNA"/>
</dbReference>
<dbReference type="WBParaSite" id="HPBE_0001291901-mRNA-1">
    <property type="protein sequence ID" value="HPBE_0001291901-mRNA-1"/>
    <property type="gene ID" value="HPBE_0001291901"/>
</dbReference>
<evidence type="ECO:0000313" key="2">
    <source>
        <dbReference type="Proteomes" id="UP000050761"/>
    </source>
</evidence>
<evidence type="ECO:0000313" key="3">
    <source>
        <dbReference type="WBParaSite" id="HPBE_0001291901-mRNA-1"/>
    </source>
</evidence>
<reference evidence="3" key="2">
    <citation type="submission" date="2019-09" db="UniProtKB">
        <authorList>
            <consortium name="WormBaseParasite"/>
        </authorList>
    </citation>
    <scope>IDENTIFICATION</scope>
</reference>
<sequence length="98" mass="10971">MPPIVCSEGEVVATTHTSPDETAMYFLRWPPGSVCSLTKFTNAWSRLFWETENDSTKSLRFAPAKWKSWERSHGGGSLKWSRVACVSSRTDFGKALNA</sequence>
<accession>A0A3P7Z287</accession>
<organism evidence="2 3">
    <name type="scientific">Heligmosomoides polygyrus</name>
    <name type="common">Parasitic roundworm</name>
    <dbReference type="NCBI Taxonomy" id="6339"/>
    <lineage>
        <taxon>Eukaryota</taxon>
        <taxon>Metazoa</taxon>
        <taxon>Ecdysozoa</taxon>
        <taxon>Nematoda</taxon>
        <taxon>Chromadorea</taxon>
        <taxon>Rhabditida</taxon>
        <taxon>Rhabditina</taxon>
        <taxon>Rhabditomorpha</taxon>
        <taxon>Strongyloidea</taxon>
        <taxon>Heligmosomidae</taxon>
        <taxon>Heligmosomoides</taxon>
    </lineage>
</organism>
<name>A0A183FWS0_HELPZ</name>
<accession>A0A183FWS0</accession>
<protein>
    <submittedName>
        <fullName evidence="1 3">Uncharacterized protein</fullName>
    </submittedName>
</protein>